<dbReference type="PANTHER" id="PTHR43394:SF1">
    <property type="entry name" value="ATP-BINDING CASSETTE SUB-FAMILY B MEMBER 10, MITOCHONDRIAL"/>
    <property type="match status" value="1"/>
</dbReference>
<keyword evidence="3 5" id="KW-1133">Transmembrane helix</keyword>
<accession>Q6NI70</accession>
<evidence type="ECO:0000256" key="4">
    <source>
        <dbReference type="ARBA" id="ARBA00023136"/>
    </source>
</evidence>
<dbReference type="SUPFAM" id="SSF90123">
    <property type="entry name" value="ABC transporter transmembrane region"/>
    <property type="match status" value="1"/>
</dbReference>
<dbReference type="EMBL" id="BX248356">
    <property type="protein sequence ID" value="CAE49424.1"/>
    <property type="molecule type" value="Genomic_DNA"/>
</dbReference>
<dbReference type="PROSITE" id="PS50893">
    <property type="entry name" value="ABC_TRANSPORTER_2"/>
    <property type="match status" value="1"/>
</dbReference>
<dbReference type="KEGG" id="cdi:DIP0908"/>
<dbReference type="PANTHER" id="PTHR43394">
    <property type="entry name" value="ATP-DEPENDENT PERMEASE MDL1, MITOCHONDRIAL"/>
    <property type="match status" value="1"/>
</dbReference>
<dbReference type="SUPFAM" id="SSF52540">
    <property type="entry name" value="P-loop containing nucleoside triphosphate hydrolases"/>
    <property type="match status" value="1"/>
</dbReference>
<dbReference type="InterPro" id="IPR039421">
    <property type="entry name" value="Type_1_exporter"/>
</dbReference>
<feature type="domain" description="ABC transmembrane type-1" evidence="7">
    <location>
        <begin position="61"/>
        <end position="318"/>
    </location>
</feature>
<feature type="transmembrane region" description="Helical" evidence="5">
    <location>
        <begin position="58"/>
        <end position="82"/>
    </location>
</feature>
<reference evidence="8 9" key="1">
    <citation type="journal article" date="2003" name="Nucleic Acids Res.">
        <title>The complete genome sequence and analysis of Corynebacterium diphtheriae NCTC13129.</title>
        <authorList>
            <person name="Cerdeno-Tarraga A.M."/>
            <person name="Efstratiou A."/>
            <person name="Dover L.G."/>
            <person name="Holden M.T.G."/>
            <person name="Pallen M."/>
            <person name="Bentley S.D."/>
            <person name="Besra G.S."/>
            <person name="Churcher C."/>
            <person name="James K.D."/>
            <person name="De Zoysa A."/>
            <person name="Chillingworth T."/>
            <person name="Cronin A."/>
            <person name="Dowd L."/>
            <person name="Feltwell T."/>
            <person name="Hamlin N."/>
            <person name="Holroyd S."/>
            <person name="Jagels K."/>
            <person name="Moule S."/>
            <person name="Quail M.A."/>
            <person name="Rabbinowitsch E."/>
            <person name="Rutherford K."/>
            <person name="Thomson N.R."/>
            <person name="Unwin L."/>
            <person name="Whitehead S."/>
            <person name="Barrell B.G.Parkhill.J."/>
        </authorList>
    </citation>
    <scope>NUCLEOTIDE SEQUENCE [LARGE SCALE GENOMIC DNA]</scope>
    <source>
        <strain evidence="9">ATCC 700971 / NCTC 13129 / Biotype gravis</strain>
    </source>
</reference>
<dbReference type="GO" id="GO:0005886">
    <property type="term" value="C:plasma membrane"/>
    <property type="evidence" value="ECO:0007669"/>
    <property type="project" value="UniProtKB-SubCell"/>
</dbReference>
<dbReference type="PROSITE" id="PS00211">
    <property type="entry name" value="ABC_TRANSPORTER_1"/>
    <property type="match status" value="1"/>
</dbReference>
<dbReference type="GO" id="GO:0016887">
    <property type="term" value="F:ATP hydrolysis activity"/>
    <property type="evidence" value="ECO:0007669"/>
    <property type="project" value="InterPro"/>
</dbReference>
<feature type="transmembrane region" description="Helical" evidence="5">
    <location>
        <begin position="310"/>
        <end position="336"/>
    </location>
</feature>
<evidence type="ECO:0000259" key="6">
    <source>
        <dbReference type="PROSITE" id="PS50893"/>
    </source>
</evidence>
<dbReference type="InterPro" id="IPR017871">
    <property type="entry name" value="ABC_transporter-like_CS"/>
</dbReference>
<dbReference type="Proteomes" id="UP000002198">
    <property type="component" value="Chromosome"/>
</dbReference>
<dbReference type="Gene3D" id="3.40.50.300">
    <property type="entry name" value="P-loop containing nucleotide triphosphate hydrolases"/>
    <property type="match status" value="1"/>
</dbReference>
<evidence type="ECO:0000313" key="8">
    <source>
        <dbReference type="EMBL" id="CAE49424.1"/>
    </source>
</evidence>
<feature type="domain" description="ABC transporter" evidence="6">
    <location>
        <begin position="300"/>
        <end position="535"/>
    </location>
</feature>
<dbReference type="InterPro" id="IPR011527">
    <property type="entry name" value="ABC1_TM_dom"/>
</dbReference>
<dbReference type="STRING" id="257309.DIP0908"/>
<proteinExistence type="predicted"/>
<dbReference type="GO" id="GO:0015421">
    <property type="term" value="F:ABC-type oligopeptide transporter activity"/>
    <property type="evidence" value="ECO:0007669"/>
    <property type="project" value="TreeGrafter"/>
</dbReference>
<dbReference type="GO" id="GO:0005524">
    <property type="term" value="F:ATP binding"/>
    <property type="evidence" value="ECO:0007669"/>
    <property type="project" value="InterPro"/>
</dbReference>
<evidence type="ECO:0000313" key="9">
    <source>
        <dbReference type="Proteomes" id="UP000002198"/>
    </source>
</evidence>
<comment type="subcellular location">
    <subcellularLocation>
        <location evidence="1">Cell membrane</location>
        <topology evidence="1">Multi-pass membrane protein</topology>
    </subcellularLocation>
</comment>
<keyword evidence="9" id="KW-1185">Reference proteome</keyword>
<feature type="transmembrane region" description="Helical" evidence="5">
    <location>
        <begin position="94"/>
        <end position="111"/>
    </location>
</feature>
<dbReference type="AlphaFoldDB" id="Q6NI70"/>
<evidence type="ECO:0000256" key="3">
    <source>
        <dbReference type="ARBA" id="ARBA00022989"/>
    </source>
</evidence>
<dbReference type="Gene3D" id="1.20.1560.10">
    <property type="entry name" value="ABC transporter type 1, transmembrane domain"/>
    <property type="match status" value="1"/>
</dbReference>
<evidence type="ECO:0000256" key="1">
    <source>
        <dbReference type="ARBA" id="ARBA00004651"/>
    </source>
</evidence>
<keyword evidence="4 5" id="KW-0472">Membrane</keyword>
<dbReference type="Pfam" id="PF00664">
    <property type="entry name" value="ABC_membrane"/>
    <property type="match status" value="1"/>
</dbReference>
<keyword evidence="2 5" id="KW-0812">Transmembrane</keyword>
<organism evidence="8 9">
    <name type="scientific">Corynebacterium diphtheriae (strain ATCC 700971 / NCTC 13129 / Biotype gravis)</name>
    <dbReference type="NCBI Taxonomy" id="257309"/>
    <lineage>
        <taxon>Bacteria</taxon>
        <taxon>Bacillati</taxon>
        <taxon>Actinomycetota</taxon>
        <taxon>Actinomycetes</taxon>
        <taxon>Mycobacteriales</taxon>
        <taxon>Corynebacteriaceae</taxon>
        <taxon>Corynebacterium</taxon>
    </lineage>
</organism>
<feature type="transmembrane region" description="Helical" evidence="5">
    <location>
        <begin position="279"/>
        <end position="298"/>
    </location>
</feature>
<dbReference type="HOGENOM" id="CLU_000604_84_3_11"/>
<name>Q6NI70_CORDI</name>
<dbReference type="Pfam" id="PF00005">
    <property type="entry name" value="ABC_tran"/>
    <property type="match status" value="1"/>
</dbReference>
<protein>
    <submittedName>
        <fullName evidence="8">ABC transport system membrane protein</fullName>
    </submittedName>
</protein>
<dbReference type="InterPro" id="IPR027417">
    <property type="entry name" value="P-loop_NTPase"/>
</dbReference>
<dbReference type="InterPro" id="IPR003439">
    <property type="entry name" value="ABC_transporter-like_ATP-bd"/>
</dbReference>
<evidence type="ECO:0000259" key="7">
    <source>
        <dbReference type="PROSITE" id="PS50929"/>
    </source>
</evidence>
<gene>
    <name evidence="8" type="ordered locus">DIP0908</name>
</gene>
<dbReference type="InterPro" id="IPR036640">
    <property type="entry name" value="ABC1_TM_sf"/>
</dbReference>
<feature type="transmembrane region" description="Helical" evidence="5">
    <location>
        <begin position="169"/>
        <end position="189"/>
    </location>
</feature>
<dbReference type="PROSITE" id="PS50929">
    <property type="entry name" value="ABC_TM1F"/>
    <property type="match status" value="1"/>
</dbReference>
<evidence type="ECO:0000256" key="2">
    <source>
        <dbReference type="ARBA" id="ARBA00022692"/>
    </source>
</evidence>
<evidence type="ECO:0000256" key="5">
    <source>
        <dbReference type="SAM" id="Phobius"/>
    </source>
</evidence>
<feature type="transmembrane region" description="Helical" evidence="5">
    <location>
        <begin position="195"/>
        <end position="215"/>
    </location>
</feature>
<sequence>MQWRLFTRPNQVPPRMVTWSWLAPATPSVSRDSLPPRGWGSGPRAAWSILWMYPWVSIYTVVVMIASSMASVGVSAVIGRAVDGTLGSGTLADALAPMAGVAAFLLMVYLCQSTADAVTEIAIQRGVHHVRFALVRRLSTSHPSDLTPGQLLNTVDEDVQQLVSVKQNFSFPVAMFAYLLGTVVAIAQFSLPLGAAVLGGGVATAAVSYFTGKAITKVSGQRRNMESESVSLATDLAQGARVVRGLGAVDASEQRFDAATAAALAVMLQDAKVSSITTLIRQMIPMIFTLAVLSYGGWLTMHGDISSGQFLTVTLLAVPALSITGYSLGFLTDFWARAVASGRRINKLSEQLAQPRHGEAQRSIHVDSGLTVWAPTTPRARETVHELTEYLVQHRGAIAAPHAVSVFQGTLTDNIDPLQQLSSEEIEQVIEASCSTDVVKRLGGVPHGGVPSALIGESGLNLSGGQRQRVALARVLGMNPEILILDEPTTGLDAVTLDRVTAHVKEFRQGKTTIVITTSRAWAAVADTVIDDKELA</sequence>